<feature type="region of interest" description="Disordered" evidence="1">
    <location>
        <begin position="236"/>
        <end position="268"/>
    </location>
</feature>
<reference evidence="4" key="1">
    <citation type="journal article" date="2019" name="Int. J. Syst. Evol. Microbiol.">
        <title>The Global Catalogue of Microorganisms (GCM) 10K type strain sequencing project: providing services to taxonomists for standard genome sequencing and annotation.</title>
        <authorList>
            <consortium name="The Broad Institute Genomics Platform"/>
            <consortium name="The Broad Institute Genome Sequencing Center for Infectious Disease"/>
            <person name="Wu L."/>
            <person name="Ma J."/>
        </authorList>
    </citation>
    <scope>NUCLEOTIDE SEQUENCE [LARGE SCALE GENOMIC DNA]</scope>
    <source>
        <strain evidence="4">KCTC 42473</strain>
    </source>
</reference>
<comment type="caution">
    <text evidence="3">The sequence shown here is derived from an EMBL/GenBank/DDBJ whole genome shotgun (WGS) entry which is preliminary data.</text>
</comment>
<name>A0ABV7U8F7_9RHOB</name>
<dbReference type="RefSeq" id="WP_377763472.1">
    <property type="nucleotide sequence ID" value="NZ_JBHRXY010000023.1"/>
</dbReference>
<dbReference type="Pfam" id="PF04230">
    <property type="entry name" value="PS_pyruv_trans"/>
    <property type="match status" value="1"/>
</dbReference>
<dbReference type="GO" id="GO:0016740">
    <property type="term" value="F:transferase activity"/>
    <property type="evidence" value="ECO:0007669"/>
    <property type="project" value="UniProtKB-KW"/>
</dbReference>
<dbReference type="Proteomes" id="UP001595539">
    <property type="component" value="Unassembled WGS sequence"/>
</dbReference>
<dbReference type="InterPro" id="IPR007345">
    <property type="entry name" value="Polysacch_pyruvyl_Trfase"/>
</dbReference>
<keyword evidence="3" id="KW-0808">Transferase</keyword>
<evidence type="ECO:0000259" key="2">
    <source>
        <dbReference type="Pfam" id="PF04230"/>
    </source>
</evidence>
<accession>A0ABV7U8F7</accession>
<protein>
    <submittedName>
        <fullName evidence="3">Polysaccharide pyruvyl transferase family protein</fullName>
    </submittedName>
</protein>
<proteinExistence type="predicted"/>
<keyword evidence="4" id="KW-1185">Reference proteome</keyword>
<dbReference type="EMBL" id="JBHRXY010000023">
    <property type="protein sequence ID" value="MFC3631263.1"/>
    <property type="molecule type" value="Genomic_DNA"/>
</dbReference>
<gene>
    <name evidence="3" type="ORF">ACFOM8_17645</name>
</gene>
<evidence type="ECO:0000313" key="3">
    <source>
        <dbReference type="EMBL" id="MFC3631263.1"/>
    </source>
</evidence>
<feature type="domain" description="Polysaccharide pyruvyl transferase" evidence="2">
    <location>
        <begin position="139"/>
        <end position="191"/>
    </location>
</feature>
<organism evidence="3 4">
    <name type="scientific">Paracoccus angustae</name>
    <dbReference type="NCBI Taxonomy" id="1671480"/>
    <lineage>
        <taxon>Bacteria</taxon>
        <taxon>Pseudomonadati</taxon>
        <taxon>Pseudomonadota</taxon>
        <taxon>Alphaproteobacteria</taxon>
        <taxon>Rhodobacterales</taxon>
        <taxon>Paracoccaceae</taxon>
        <taxon>Paracoccus</taxon>
    </lineage>
</organism>
<evidence type="ECO:0000313" key="4">
    <source>
        <dbReference type="Proteomes" id="UP001595539"/>
    </source>
</evidence>
<evidence type="ECO:0000256" key="1">
    <source>
        <dbReference type="SAM" id="MobiDB-lite"/>
    </source>
</evidence>
<sequence>MKLYYSVSSAGNFGDDMNEWFWDGLLSGWRDAQPDVTLFGIGTILGRKILDAHGRVLVCGSGAGYGTAHGIDRGKVDISWVRGPRTAALIGAERGLAITDPACMATTMPRFSGLPRGTGGTIFIPHRSTARLDLDWDRIGRQAGLRVVLPGGEAHAVIADIACAGLVVAESMHAAIFADAFRVPWVPIRISNEFNEFKWHDWAESVEVPMRIQDALVLPRKLWFLLRDARARLRPARAAGPDPGGAGGQPGSARAATPDPADLGEKGRRRVKGLAKTLAPVLELAIGRDLRRASSSAPHLSRDGVVADRIERIRDRLALVQRRIDADLGRA</sequence>